<reference evidence="3 4" key="1">
    <citation type="submission" date="2020-03" db="EMBL/GenBank/DDBJ databases">
        <title>A novel species.</title>
        <authorList>
            <person name="Gao J."/>
        </authorList>
    </citation>
    <scope>NUCLEOTIDE SEQUENCE [LARGE SCALE GENOMIC DNA]</scope>
    <source>
        <strain evidence="3 4">QMT-12</strain>
    </source>
</reference>
<feature type="compositionally biased region" description="Low complexity" evidence="1">
    <location>
        <begin position="53"/>
        <end position="66"/>
    </location>
</feature>
<proteinExistence type="predicted"/>
<evidence type="ECO:0000313" key="3">
    <source>
        <dbReference type="EMBL" id="QIQ03882.1"/>
    </source>
</evidence>
<dbReference type="RefSeq" id="WP_167030591.1">
    <property type="nucleotide sequence ID" value="NZ_CP050177.1"/>
</dbReference>
<gene>
    <name evidence="3" type="ORF">HA039_17510</name>
</gene>
<feature type="compositionally biased region" description="Low complexity" evidence="1">
    <location>
        <begin position="24"/>
        <end position="38"/>
    </location>
</feature>
<feature type="signal peptide" evidence="2">
    <location>
        <begin position="1"/>
        <end position="24"/>
    </location>
</feature>
<organism evidence="3 4">
    <name type="scientific">Streptomyces liangshanensis</name>
    <dbReference type="NCBI Taxonomy" id="2717324"/>
    <lineage>
        <taxon>Bacteria</taxon>
        <taxon>Bacillati</taxon>
        <taxon>Actinomycetota</taxon>
        <taxon>Actinomycetes</taxon>
        <taxon>Kitasatosporales</taxon>
        <taxon>Streptomycetaceae</taxon>
        <taxon>Streptomyces</taxon>
    </lineage>
</organism>
<name>A0A6G9H018_9ACTN</name>
<evidence type="ECO:0000256" key="1">
    <source>
        <dbReference type="SAM" id="MobiDB-lite"/>
    </source>
</evidence>
<feature type="chain" id="PRO_5039347952" evidence="2">
    <location>
        <begin position="25"/>
        <end position="215"/>
    </location>
</feature>
<evidence type="ECO:0000256" key="2">
    <source>
        <dbReference type="SAM" id="SignalP"/>
    </source>
</evidence>
<keyword evidence="2" id="KW-0732">Signal</keyword>
<feature type="compositionally biased region" description="Pro residues" evidence="1">
    <location>
        <begin position="39"/>
        <end position="52"/>
    </location>
</feature>
<accession>A0A6G9H018</accession>
<dbReference type="AlphaFoldDB" id="A0A6G9H018"/>
<dbReference type="EMBL" id="CP050177">
    <property type="protein sequence ID" value="QIQ03882.1"/>
    <property type="molecule type" value="Genomic_DNA"/>
</dbReference>
<keyword evidence="4" id="KW-1185">Reference proteome</keyword>
<protein>
    <submittedName>
        <fullName evidence="3">Uncharacterized protein</fullName>
    </submittedName>
</protein>
<dbReference type="Proteomes" id="UP000501179">
    <property type="component" value="Chromosome"/>
</dbReference>
<sequence>MNLRVIGLTAVVVCTALLPFAASAGPGSGPSGSSDPGPLGLPVPLPLPPPGRAPAQAPAPLSAPEASHLTGIDGSAAVDERPAAAGGAPVRTAERCGPEVASPEGIEAQSCVLTGGRDTWARTYYRNATGRELSAVLSLMGPRGRTVQTHCAVAAEDEPATCETPREPSAGGASRYLAMAEFAAAAEDGAEGAKSAGGAALLLRSGSNSPSPGGR</sequence>
<evidence type="ECO:0000313" key="4">
    <source>
        <dbReference type="Proteomes" id="UP000501179"/>
    </source>
</evidence>
<feature type="region of interest" description="Disordered" evidence="1">
    <location>
        <begin position="24"/>
        <end position="102"/>
    </location>
</feature>
<dbReference type="KEGG" id="slia:HA039_17510"/>